<evidence type="ECO:0000313" key="3">
    <source>
        <dbReference type="EMBL" id="MCO6410690.1"/>
    </source>
</evidence>
<evidence type="ECO:0000256" key="1">
    <source>
        <dbReference type="SAM" id="Phobius"/>
    </source>
</evidence>
<gene>
    <name evidence="3" type="ORF">GTW23_21110</name>
</gene>
<dbReference type="InterPro" id="IPR049201">
    <property type="entry name" value="DUF6867"/>
</dbReference>
<dbReference type="Pfam" id="PF21741">
    <property type="entry name" value="DUF6867"/>
    <property type="match status" value="1"/>
</dbReference>
<organism evidence="3 4">
    <name type="scientific">Hoeflea alexandrii</name>
    <dbReference type="NCBI Taxonomy" id="288436"/>
    <lineage>
        <taxon>Bacteria</taxon>
        <taxon>Pseudomonadati</taxon>
        <taxon>Pseudomonadota</taxon>
        <taxon>Alphaproteobacteria</taxon>
        <taxon>Hyphomicrobiales</taxon>
        <taxon>Rhizobiaceae</taxon>
        <taxon>Hoeflea</taxon>
    </lineage>
</organism>
<feature type="transmembrane region" description="Helical" evidence="1">
    <location>
        <begin position="68"/>
        <end position="87"/>
    </location>
</feature>
<proteinExistence type="predicted"/>
<name>A0ABT1CYU0_9HYPH</name>
<keyword evidence="1" id="KW-0812">Transmembrane</keyword>
<dbReference type="EMBL" id="JAAAML010000004">
    <property type="protein sequence ID" value="MCO6410690.1"/>
    <property type="molecule type" value="Genomic_DNA"/>
</dbReference>
<evidence type="ECO:0000313" key="4">
    <source>
        <dbReference type="Proteomes" id="UP001320715"/>
    </source>
</evidence>
<sequence length="116" mass="13331">MENGLFWEVSIAEFIFVTMILGGGTAWMTGRAVAQTWRTPLQLAWYMVILSLAVRFIHFALFNGTLLSGYYFVVDFLVILVFAFLGMRFTRAGQIARQYSFAFARSGPFGWRQKEH</sequence>
<feature type="transmembrane region" description="Helical" evidence="1">
    <location>
        <begin position="41"/>
        <end position="62"/>
    </location>
</feature>
<keyword evidence="1" id="KW-0472">Membrane</keyword>
<reference evidence="3 4" key="1">
    <citation type="submission" date="2020-01" db="EMBL/GenBank/DDBJ databases">
        <title>Genomes of bacteria type strains.</title>
        <authorList>
            <person name="Chen J."/>
            <person name="Zhu S."/>
            <person name="Yang J."/>
        </authorList>
    </citation>
    <scope>NUCLEOTIDE SEQUENCE [LARGE SCALE GENOMIC DNA]</scope>
    <source>
        <strain evidence="3 4">DSM 16655</strain>
    </source>
</reference>
<comment type="caution">
    <text evidence="3">The sequence shown here is derived from an EMBL/GenBank/DDBJ whole genome shotgun (WGS) entry which is preliminary data.</text>
</comment>
<evidence type="ECO:0000259" key="2">
    <source>
        <dbReference type="Pfam" id="PF21741"/>
    </source>
</evidence>
<feature type="domain" description="DUF6867" evidence="2">
    <location>
        <begin position="10"/>
        <end position="114"/>
    </location>
</feature>
<accession>A0ABT1CYU0</accession>
<keyword evidence="1" id="KW-1133">Transmembrane helix</keyword>
<feature type="transmembrane region" description="Helical" evidence="1">
    <location>
        <begin position="6"/>
        <end position="29"/>
    </location>
</feature>
<dbReference type="Proteomes" id="UP001320715">
    <property type="component" value="Unassembled WGS sequence"/>
</dbReference>
<keyword evidence="4" id="KW-1185">Reference proteome</keyword>
<dbReference type="RefSeq" id="WP_252917394.1">
    <property type="nucleotide sequence ID" value="NZ_JAAAML010000004.1"/>
</dbReference>
<protein>
    <recommendedName>
        <fullName evidence="2">DUF6867 domain-containing protein</fullName>
    </recommendedName>
</protein>